<protein>
    <submittedName>
        <fullName evidence="1">Rhodanese-related sulfurtransferase</fullName>
    </submittedName>
</protein>
<evidence type="ECO:0000313" key="1">
    <source>
        <dbReference type="EMBL" id="AOH55140.1"/>
    </source>
</evidence>
<accession>A0A1B3XPN9</accession>
<dbReference type="KEGG" id="bmur:ABE28_012340"/>
<keyword evidence="1" id="KW-0808">Transferase</keyword>
<name>A0A1B3XPN9_9BACI</name>
<gene>
    <name evidence="1" type="ORF">ABE28_012340</name>
</gene>
<organism evidence="1 2">
    <name type="scientific">Peribacillus muralis</name>
    <dbReference type="NCBI Taxonomy" id="264697"/>
    <lineage>
        <taxon>Bacteria</taxon>
        <taxon>Bacillati</taxon>
        <taxon>Bacillota</taxon>
        <taxon>Bacilli</taxon>
        <taxon>Bacillales</taxon>
        <taxon>Bacillaceae</taxon>
        <taxon>Peribacillus</taxon>
    </lineage>
</organism>
<dbReference type="AlphaFoldDB" id="A0A1B3XPN9"/>
<dbReference type="Pfam" id="PF15580">
    <property type="entry name" value="Imm53"/>
    <property type="match status" value="1"/>
</dbReference>
<dbReference type="Proteomes" id="UP000077926">
    <property type="component" value="Chromosome"/>
</dbReference>
<dbReference type="RefSeq" id="WP_064464864.1">
    <property type="nucleotide sequence ID" value="NZ_CP017080.1"/>
</dbReference>
<evidence type="ECO:0000313" key="2">
    <source>
        <dbReference type="Proteomes" id="UP000077926"/>
    </source>
</evidence>
<dbReference type="InterPro" id="IPR028228">
    <property type="entry name" value="Imm53"/>
</dbReference>
<dbReference type="EMBL" id="CP017080">
    <property type="protein sequence ID" value="AOH55140.1"/>
    <property type="molecule type" value="Genomic_DNA"/>
</dbReference>
<keyword evidence="2" id="KW-1185">Reference proteome</keyword>
<sequence>MNTLKWLENWFVQNCDGEWEHHNGIKVLTLDNPGWLIEIDLEGTVCEEKFFKDFKLEKSDEDWIFCKVRDNKFFGYGSVNNLTVILEVFRNWVKLVEGF</sequence>
<reference evidence="1 2" key="1">
    <citation type="submission" date="2016-08" db="EMBL/GenBank/DDBJ databases">
        <title>Complete genome sequence of Bacillus muralis G25-68, a strain with toxicity to nematodes.</title>
        <authorList>
            <person name="Zheng Z."/>
        </authorList>
    </citation>
    <scope>NUCLEOTIDE SEQUENCE [LARGE SCALE GENOMIC DNA]</scope>
    <source>
        <strain evidence="1 2">G25-68</strain>
    </source>
</reference>
<dbReference type="OrthoDB" id="3533713at2"/>
<dbReference type="GO" id="GO:0016740">
    <property type="term" value="F:transferase activity"/>
    <property type="evidence" value="ECO:0007669"/>
    <property type="project" value="UniProtKB-KW"/>
</dbReference>
<proteinExistence type="predicted"/>